<protein>
    <recommendedName>
        <fullName evidence="2">Fibronectin type-III domain-containing protein</fullName>
    </recommendedName>
</protein>
<dbReference type="PANTHER" id="PTHR47135:SF3">
    <property type="entry name" value="FIBRONECTIN TYPE-III DOMAIN-CONTAINING PROTEIN"/>
    <property type="match status" value="1"/>
</dbReference>
<dbReference type="InParanoid" id="A0A3Q1GG40"/>
<dbReference type="InterPro" id="IPR003961">
    <property type="entry name" value="FN3_dom"/>
</dbReference>
<dbReference type="Proteomes" id="UP000257200">
    <property type="component" value="Unplaced"/>
</dbReference>
<evidence type="ECO:0000256" key="1">
    <source>
        <dbReference type="SAM" id="MobiDB-lite"/>
    </source>
</evidence>
<feature type="domain" description="Fibronectin type-III" evidence="2">
    <location>
        <begin position="19"/>
        <end position="115"/>
    </location>
</feature>
<accession>A0A3Q1GG40</accession>
<dbReference type="GeneTree" id="ENSGT00940000179565"/>
<dbReference type="AlphaFoldDB" id="A0A3Q1GG40"/>
<evidence type="ECO:0000313" key="4">
    <source>
        <dbReference type="Proteomes" id="UP000257200"/>
    </source>
</evidence>
<dbReference type="Ensembl" id="ENSAPOT00000031433.1">
    <property type="protein sequence ID" value="ENSAPOP00000028344.1"/>
    <property type="gene ID" value="ENSAPOG00000013532.1"/>
</dbReference>
<keyword evidence="4" id="KW-1185">Reference proteome</keyword>
<dbReference type="SUPFAM" id="SSF49265">
    <property type="entry name" value="Fibronectin type III"/>
    <property type="match status" value="1"/>
</dbReference>
<dbReference type="InterPro" id="IPR036116">
    <property type="entry name" value="FN3_sf"/>
</dbReference>
<dbReference type="Gene3D" id="2.60.40.10">
    <property type="entry name" value="Immunoglobulins"/>
    <property type="match status" value="1"/>
</dbReference>
<reference evidence="3" key="2">
    <citation type="submission" date="2025-09" db="UniProtKB">
        <authorList>
            <consortium name="Ensembl"/>
        </authorList>
    </citation>
    <scope>IDENTIFICATION</scope>
</reference>
<dbReference type="PROSITE" id="PS50853">
    <property type="entry name" value="FN3"/>
    <property type="match status" value="1"/>
</dbReference>
<reference evidence="3" key="1">
    <citation type="submission" date="2025-08" db="UniProtKB">
        <authorList>
            <consortium name="Ensembl"/>
        </authorList>
    </citation>
    <scope>IDENTIFICATION</scope>
</reference>
<dbReference type="CDD" id="cd00063">
    <property type="entry name" value="FN3"/>
    <property type="match status" value="1"/>
</dbReference>
<evidence type="ECO:0000259" key="2">
    <source>
        <dbReference type="PROSITE" id="PS50853"/>
    </source>
</evidence>
<name>A0A3Q1GG40_9TELE</name>
<feature type="region of interest" description="Disordered" evidence="1">
    <location>
        <begin position="97"/>
        <end position="123"/>
    </location>
</feature>
<dbReference type="Pfam" id="PF00041">
    <property type="entry name" value="fn3"/>
    <property type="match status" value="1"/>
</dbReference>
<organism evidence="3 4">
    <name type="scientific">Acanthochromis polyacanthus</name>
    <name type="common">spiny chromis</name>
    <dbReference type="NCBI Taxonomy" id="80966"/>
    <lineage>
        <taxon>Eukaryota</taxon>
        <taxon>Metazoa</taxon>
        <taxon>Chordata</taxon>
        <taxon>Craniata</taxon>
        <taxon>Vertebrata</taxon>
        <taxon>Euteleostomi</taxon>
        <taxon>Actinopterygii</taxon>
        <taxon>Neopterygii</taxon>
        <taxon>Teleostei</taxon>
        <taxon>Neoteleostei</taxon>
        <taxon>Acanthomorphata</taxon>
        <taxon>Ovalentaria</taxon>
        <taxon>Pomacentridae</taxon>
        <taxon>Acanthochromis</taxon>
    </lineage>
</organism>
<dbReference type="PANTHER" id="PTHR47135">
    <property type="entry name" value="FIBRONECTIN TYPE III DOMAIN-CONTAINING PROTEIN 7"/>
    <property type="match status" value="1"/>
</dbReference>
<evidence type="ECO:0000313" key="3">
    <source>
        <dbReference type="Ensembl" id="ENSAPOP00000028344.1"/>
    </source>
</evidence>
<sequence>QPKSSDAFKRLFICSFLPVPGTSQIVNSWASSSTSITVTWETVPSADPGADSYLATLEDSNGRGTTCQGTTEGSCNVTGLACGQIYHVSVVSSDGYCDSPPTPETDTPSGRTKVTNGYIKDGG</sequence>
<dbReference type="InterPro" id="IPR013783">
    <property type="entry name" value="Ig-like_fold"/>
</dbReference>
<proteinExistence type="predicted"/>